<protein>
    <submittedName>
        <fullName evidence="1">Uncharacterized protein</fullName>
    </submittedName>
</protein>
<accession>A0A937X9K2</accession>
<dbReference type="Proteomes" id="UP000703893">
    <property type="component" value="Unassembled WGS sequence"/>
</dbReference>
<gene>
    <name evidence="1" type="ORF">FJZ00_13140</name>
</gene>
<reference evidence="1 2" key="1">
    <citation type="submission" date="2019-03" db="EMBL/GenBank/DDBJ databases">
        <title>Lake Tanganyika Metagenome-Assembled Genomes (MAGs).</title>
        <authorList>
            <person name="Tran P."/>
        </authorList>
    </citation>
    <scope>NUCLEOTIDE SEQUENCE [LARGE SCALE GENOMIC DNA]</scope>
    <source>
        <strain evidence="1">K_DeepCast_65m_m2_236</strain>
    </source>
</reference>
<dbReference type="AlphaFoldDB" id="A0A937X9K2"/>
<organism evidence="1 2">
    <name type="scientific">Candidatus Tanganyikabacteria bacterium</name>
    <dbReference type="NCBI Taxonomy" id="2961651"/>
    <lineage>
        <taxon>Bacteria</taxon>
        <taxon>Bacillati</taxon>
        <taxon>Candidatus Sericytochromatia</taxon>
        <taxon>Candidatus Tanganyikabacteria</taxon>
    </lineage>
</organism>
<comment type="caution">
    <text evidence="1">The sequence shown here is derived from an EMBL/GenBank/DDBJ whole genome shotgun (WGS) entry which is preliminary data.</text>
</comment>
<evidence type="ECO:0000313" key="1">
    <source>
        <dbReference type="EMBL" id="MBM3276091.1"/>
    </source>
</evidence>
<evidence type="ECO:0000313" key="2">
    <source>
        <dbReference type="Proteomes" id="UP000703893"/>
    </source>
</evidence>
<feature type="non-terminal residue" evidence="1">
    <location>
        <position position="373"/>
    </location>
</feature>
<sequence length="373" mass="36082">MSINAISGASSFNAYSQPYASTTDSITGVQTGSSTAGFVATTASSTQGGAAGGGLAGTTTTTYKVQPPNNLFDDRYFAPSAYLTVYPGSGADTSQPLYNPSNQAWYAYSNPQAIEITRSTGSSVGSPQVQTQTGAGGTGAALYQNGTYKTSTTIYNPNNGATTYINQGTNLGMSAAATSPTTGTGGMADTVSSMSNVVSTLNDLAAAFPAGSGTAPVGASAGAGSSVPGALGNASGTASVAADGTLTVGGAAETVMGLGSVQASSGGDGTGSGTVLAQSSNAFATQPSPTGMPTPFGSTLPYPVPSQNAPIPSIATQGPTLPTIVYANPDAAIPIVNGVAYVPVNGTGGGPIAPPPAGSGHGGGQFTTMAYPS</sequence>
<dbReference type="EMBL" id="VGJX01000855">
    <property type="protein sequence ID" value="MBM3276091.1"/>
    <property type="molecule type" value="Genomic_DNA"/>
</dbReference>
<name>A0A937X9K2_9BACT</name>
<proteinExistence type="predicted"/>